<feature type="signal peptide" evidence="8">
    <location>
        <begin position="1"/>
        <end position="32"/>
    </location>
</feature>
<protein>
    <submittedName>
        <fullName evidence="10">MMPL family transporter</fullName>
    </submittedName>
</protein>
<reference evidence="10 11" key="1">
    <citation type="submission" date="2020-02" db="EMBL/GenBank/DDBJ databases">
        <title>Whole-genome analyses of novel actinobacteria.</title>
        <authorList>
            <person name="Sahin N."/>
        </authorList>
    </citation>
    <scope>NUCLEOTIDE SEQUENCE [LARGE SCALE GENOMIC DNA]</scope>
    <source>
        <strain evidence="10 11">A7024</strain>
    </source>
</reference>
<evidence type="ECO:0000256" key="5">
    <source>
        <dbReference type="ARBA" id="ARBA00022989"/>
    </source>
</evidence>
<feature type="domain" description="Membrane transport protein MMPL" evidence="9">
    <location>
        <begin position="44"/>
        <end position="367"/>
    </location>
</feature>
<feature type="transmembrane region" description="Helical" evidence="7">
    <location>
        <begin position="228"/>
        <end position="249"/>
    </location>
</feature>
<feature type="transmembrane region" description="Helical" evidence="7">
    <location>
        <begin position="637"/>
        <end position="655"/>
    </location>
</feature>
<sequence>MAGIARFCFRHRYVVLVLWVCALLGAVLASQAAGSKYANDFELPGTESSHAVEVLEREFPSASGDTDTVVWRADDVRAPEVRDRMEQALAAVAKVDQVGEVTSPYTKAGAAQISKDGEIAYAQVTFTKHAFEVEKPNVEKVIDTAQAAADDVEGLDVELGGQAIQQTQEPPGGIAEATGIAAAAIILSIAFGSLFAMLLPIVCAVFGIGTGLMSVSLLSHVIDIADVAPLLGSLIGLGVSIDYALFIVTRHRTGIKRGMDVEDSAVRALNTAGRAVLFAGGTVCIALLGMMTVGMSFLNGVAIAASLTVLLGVLASITLLPALLGILGMKVLSRKQRRKLAEEGPESSVSTGRAARWAALVQRRPKAIAAAAAAVMLLLSVPLLSLRLGTTDQGNQQESTTVRQAYDMLAEGFGPGFNGPLALVAETPSAGDRQALASLVESVREAEGVAAVAPPRAAEGGQYAVVQVVPEYAPQDVETDELIDRLRDDIVPAAEQGTSMDVSVGGITAINKDFATVVMDKLPLFIGVIIALGFVLLLVAFRSLVVPLTAALMNLLAATASFGMLVAVFQWGWGSDLLGMGGEVPITSFLPIIMLAMLFGLSMDYQVFLVSRMHEEWVHTKDNARAVRVGLAESSRVINSAALIMVCVFSAFVLSGDVEGIMAGLGLAGAVALDAFILRTMLVPAMMHLFGRSNWWLPGWLDRRLPHLAVEPAEDEVAPSAPVVPAPEPVPVSYTHVTRR</sequence>
<dbReference type="GO" id="GO:0005886">
    <property type="term" value="C:plasma membrane"/>
    <property type="evidence" value="ECO:0007669"/>
    <property type="project" value="UniProtKB-SubCell"/>
</dbReference>
<feature type="transmembrane region" description="Helical" evidence="7">
    <location>
        <begin position="661"/>
        <end position="682"/>
    </location>
</feature>
<feature type="domain" description="Membrane transport protein MMPL" evidence="9">
    <location>
        <begin position="438"/>
        <end position="696"/>
    </location>
</feature>
<evidence type="ECO:0000256" key="1">
    <source>
        <dbReference type="ARBA" id="ARBA00004651"/>
    </source>
</evidence>
<dbReference type="InterPro" id="IPR004869">
    <property type="entry name" value="MMPL_dom"/>
</dbReference>
<evidence type="ECO:0000256" key="4">
    <source>
        <dbReference type="ARBA" id="ARBA00022692"/>
    </source>
</evidence>
<accession>A0A6G4U945</accession>
<organism evidence="10 11">
    <name type="scientific">Streptomyces coryli</name>
    <dbReference type="NCBI Taxonomy" id="1128680"/>
    <lineage>
        <taxon>Bacteria</taxon>
        <taxon>Bacillati</taxon>
        <taxon>Actinomycetota</taxon>
        <taxon>Actinomycetes</taxon>
        <taxon>Kitasatosporales</taxon>
        <taxon>Streptomycetaceae</taxon>
        <taxon>Streptomyces</taxon>
    </lineage>
</organism>
<feature type="chain" id="PRO_5026291007" evidence="8">
    <location>
        <begin position="33"/>
        <end position="740"/>
    </location>
</feature>
<evidence type="ECO:0000313" key="11">
    <source>
        <dbReference type="Proteomes" id="UP000481583"/>
    </source>
</evidence>
<feature type="non-terminal residue" evidence="10">
    <location>
        <position position="740"/>
    </location>
</feature>
<comment type="caution">
    <text evidence="10">The sequence shown here is derived from an EMBL/GenBank/DDBJ whole genome shotgun (WGS) entry which is preliminary data.</text>
</comment>
<keyword evidence="6 7" id="KW-0472">Membrane</keyword>
<keyword evidence="8" id="KW-0732">Signal</keyword>
<evidence type="ECO:0000256" key="3">
    <source>
        <dbReference type="ARBA" id="ARBA00022475"/>
    </source>
</evidence>
<evidence type="ECO:0000256" key="8">
    <source>
        <dbReference type="SAM" id="SignalP"/>
    </source>
</evidence>
<name>A0A6G4U945_9ACTN</name>
<dbReference type="InterPro" id="IPR050545">
    <property type="entry name" value="Mycobact_MmpL"/>
</dbReference>
<dbReference type="Gene3D" id="1.20.1640.10">
    <property type="entry name" value="Multidrug efflux transporter AcrB transmembrane domain"/>
    <property type="match status" value="2"/>
</dbReference>
<evidence type="ECO:0000256" key="7">
    <source>
        <dbReference type="SAM" id="Phobius"/>
    </source>
</evidence>
<keyword evidence="3" id="KW-1003">Cell membrane</keyword>
<feature type="transmembrane region" description="Helical" evidence="7">
    <location>
        <begin position="198"/>
        <end position="222"/>
    </location>
</feature>
<dbReference type="Pfam" id="PF03176">
    <property type="entry name" value="MMPL"/>
    <property type="match status" value="2"/>
</dbReference>
<feature type="transmembrane region" description="Helical" evidence="7">
    <location>
        <begin position="303"/>
        <end position="329"/>
    </location>
</feature>
<proteinExistence type="inferred from homology"/>
<feature type="transmembrane region" description="Helical" evidence="7">
    <location>
        <begin position="172"/>
        <end position="191"/>
    </location>
</feature>
<keyword evidence="11" id="KW-1185">Reference proteome</keyword>
<keyword evidence="5 7" id="KW-1133">Transmembrane helix</keyword>
<dbReference type="Proteomes" id="UP000481583">
    <property type="component" value="Unassembled WGS sequence"/>
</dbReference>
<comment type="subcellular location">
    <subcellularLocation>
        <location evidence="1">Cell membrane</location>
        <topology evidence="1">Multi-pass membrane protein</topology>
    </subcellularLocation>
</comment>
<evidence type="ECO:0000256" key="2">
    <source>
        <dbReference type="ARBA" id="ARBA00010157"/>
    </source>
</evidence>
<feature type="transmembrane region" description="Helical" evidence="7">
    <location>
        <begin position="367"/>
        <end position="386"/>
    </location>
</feature>
<feature type="transmembrane region" description="Helical" evidence="7">
    <location>
        <begin position="275"/>
        <end position="297"/>
    </location>
</feature>
<evidence type="ECO:0000256" key="6">
    <source>
        <dbReference type="ARBA" id="ARBA00023136"/>
    </source>
</evidence>
<dbReference type="SUPFAM" id="SSF82866">
    <property type="entry name" value="Multidrug efflux transporter AcrB transmembrane domain"/>
    <property type="match status" value="2"/>
</dbReference>
<evidence type="ECO:0000259" key="9">
    <source>
        <dbReference type="Pfam" id="PF03176"/>
    </source>
</evidence>
<keyword evidence="4 7" id="KW-0812">Transmembrane</keyword>
<comment type="similarity">
    <text evidence="2">Belongs to the resistance-nodulation-cell division (RND) (TC 2.A.6) family. MmpL subfamily.</text>
</comment>
<gene>
    <name evidence="10" type="ORF">G5C51_32730</name>
</gene>
<dbReference type="EMBL" id="JAAKZV010000219">
    <property type="protein sequence ID" value="NGN68643.1"/>
    <property type="molecule type" value="Genomic_DNA"/>
</dbReference>
<dbReference type="AlphaFoldDB" id="A0A6G4U945"/>
<feature type="transmembrane region" description="Helical" evidence="7">
    <location>
        <begin position="585"/>
        <end position="603"/>
    </location>
</feature>
<evidence type="ECO:0000313" key="10">
    <source>
        <dbReference type="EMBL" id="NGN68643.1"/>
    </source>
</evidence>
<feature type="transmembrane region" description="Helical" evidence="7">
    <location>
        <begin position="522"/>
        <end position="541"/>
    </location>
</feature>
<dbReference type="RefSeq" id="WP_165242773.1">
    <property type="nucleotide sequence ID" value="NZ_JAAKZV010000219.1"/>
</dbReference>
<dbReference type="PANTHER" id="PTHR33406:SF11">
    <property type="entry name" value="MEMBRANE PROTEIN SCO6666-RELATED"/>
    <property type="match status" value="1"/>
</dbReference>
<feature type="transmembrane region" description="Helical" evidence="7">
    <location>
        <begin position="553"/>
        <end position="573"/>
    </location>
</feature>
<dbReference type="PANTHER" id="PTHR33406">
    <property type="entry name" value="MEMBRANE PROTEIN MJ1562-RELATED"/>
    <property type="match status" value="1"/>
</dbReference>